<protein>
    <recommendedName>
        <fullName evidence="3">HTH HARE-type domain-containing protein</fullName>
    </recommendedName>
</protein>
<dbReference type="EMBL" id="CP038267">
    <property type="protein sequence ID" value="QBR91699.1"/>
    <property type="molecule type" value="Genomic_DNA"/>
</dbReference>
<proteinExistence type="predicted"/>
<dbReference type="OrthoDB" id="3786181at2"/>
<dbReference type="Proteomes" id="UP000294894">
    <property type="component" value="Chromosome"/>
</dbReference>
<evidence type="ECO:0000313" key="1">
    <source>
        <dbReference type="EMBL" id="QBR91699.1"/>
    </source>
</evidence>
<accession>A0A4P7GIZ1</accession>
<keyword evidence="2" id="KW-1185">Reference proteome</keyword>
<reference evidence="1 2" key="1">
    <citation type="submission" date="2019-03" db="EMBL/GenBank/DDBJ databases">
        <title>Three New Species of Nocardioides, Nocardioides euryhalodurans sp. nov., Nocardioides seonyuensis sp. nov. and Nocardioides eburneoflavus sp. nov., Iolated from Soil.</title>
        <authorList>
            <person name="Roh S.G."/>
            <person name="Lee C."/>
            <person name="Kim M.-K."/>
            <person name="Kim S.B."/>
        </authorList>
    </citation>
    <scope>NUCLEOTIDE SEQUENCE [LARGE SCALE GENOMIC DNA]</scope>
    <source>
        <strain evidence="1 2">MMS17-SY117</strain>
    </source>
</reference>
<dbReference type="RefSeq" id="WP_135074569.1">
    <property type="nucleotide sequence ID" value="NZ_CP038267.1"/>
</dbReference>
<evidence type="ECO:0000313" key="2">
    <source>
        <dbReference type="Proteomes" id="UP000294894"/>
    </source>
</evidence>
<name>A0A4P7GIZ1_9ACTN</name>
<dbReference type="AlphaFoldDB" id="A0A4P7GIZ1"/>
<gene>
    <name evidence="1" type="ORF">EXE57_05020</name>
</gene>
<sequence>MPMPPPKASTEGPRDRQVFHEMGQIVRALEARGPQPVDELRSLVGADFWEGDRFESALAFAIADGLVHRGPGGVISPSG</sequence>
<evidence type="ECO:0008006" key="3">
    <source>
        <dbReference type="Google" id="ProtNLM"/>
    </source>
</evidence>
<organism evidence="1 2">
    <name type="scientific">Nocardioides euryhalodurans</name>
    <dbReference type="NCBI Taxonomy" id="2518370"/>
    <lineage>
        <taxon>Bacteria</taxon>
        <taxon>Bacillati</taxon>
        <taxon>Actinomycetota</taxon>
        <taxon>Actinomycetes</taxon>
        <taxon>Propionibacteriales</taxon>
        <taxon>Nocardioidaceae</taxon>
        <taxon>Nocardioides</taxon>
    </lineage>
</organism>
<dbReference type="KEGG" id="noy:EXE57_05020"/>